<dbReference type="AlphaFoldDB" id="A0AB38E350"/>
<accession>A0AB38E350</accession>
<evidence type="ECO:0000313" key="1">
    <source>
        <dbReference type="EMBL" id="SON85507.1"/>
    </source>
</evidence>
<proteinExistence type="predicted"/>
<dbReference type="Proteomes" id="UP000234166">
    <property type="component" value="Unassembled WGS sequence"/>
</dbReference>
<dbReference type="EMBL" id="OCYS01000122">
    <property type="protein sequence ID" value="SON91766.1"/>
    <property type="molecule type" value="Genomic_DNA"/>
</dbReference>
<gene>
    <name evidence="1" type="ORF">XAP6984_690031</name>
    <name evidence="2" type="ORF">XAP7430_650031</name>
</gene>
<dbReference type="Proteomes" id="UP000234181">
    <property type="component" value="Unassembled WGS sequence"/>
</dbReference>
<evidence type="ECO:0000313" key="3">
    <source>
        <dbReference type="Proteomes" id="UP000234166"/>
    </source>
</evidence>
<reference evidence="3 4" key="1">
    <citation type="submission" date="2017-10" db="EMBL/GenBank/DDBJ databases">
        <authorList>
            <person name="Regsiter A."/>
            <person name="William W."/>
        </authorList>
    </citation>
    <scope>NUCLEOTIDE SEQUENCE [LARGE SCALE GENOMIC DNA]</scope>
    <source>
        <strain evidence="1 4">CFBP6984</strain>
        <strain evidence="2 3">CFBP7430</strain>
    </source>
</reference>
<evidence type="ECO:0000313" key="2">
    <source>
        <dbReference type="EMBL" id="SON91766.1"/>
    </source>
</evidence>
<dbReference type="EMBL" id="OCYT01000127">
    <property type="protein sequence ID" value="SON85507.1"/>
    <property type="molecule type" value="Genomic_DNA"/>
</dbReference>
<organism evidence="2 3">
    <name type="scientific">Xanthomonas campestris pv. phaseoli</name>
    <dbReference type="NCBI Taxonomy" id="317013"/>
    <lineage>
        <taxon>Bacteria</taxon>
        <taxon>Pseudomonadati</taxon>
        <taxon>Pseudomonadota</taxon>
        <taxon>Gammaproteobacteria</taxon>
        <taxon>Lysobacterales</taxon>
        <taxon>Lysobacteraceae</taxon>
        <taxon>Xanthomonas</taxon>
    </lineage>
</organism>
<keyword evidence="4" id="KW-1185">Reference proteome</keyword>
<comment type="caution">
    <text evidence="2">The sequence shown here is derived from an EMBL/GenBank/DDBJ whole genome shotgun (WGS) entry which is preliminary data.</text>
</comment>
<evidence type="ECO:0000313" key="4">
    <source>
        <dbReference type="Proteomes" id="UP000234181"/>
    </source>
</evidence>
<sequence length="118" mass="12458">MPMQPPAPRRAARSCAWPVQARQRAGVLHGLADVVRACTRQVPAGPVAGVFFGSIHRPLHLHEGGLAPRMIALPLPRHRDKSIAQCSTAPPYASASVATARVGRRLADTSTLPCCPAA</sequence>
<protein>
    <submittedName>
        <fullName evidence="2">Uncharacterized protein</fullName>
    </submittedName>
</protein>
<name>A0AB38E350_XANCH</name>